<organism evidence="6 7">
    <name type="scientific">Aphanomyces stellatus</name>
    <dbReference type="NCBI Taxonomy" id="120398"/>
    <lineage>
        <taxon>Eukaryota</taxon>
        <taxon>Sar</taxon>
        <taxon>Stramenopiles</taxon>
        <taxon>Oomycota</taxon>
        <taxon>Saprolegniomycetes</taxon>
        <taxon>Saprolegniales</taxon>
        <taxon>Verrucalvaceae</taxon>
        <taxon>Aphanomyces</taxon>
    </lineage>
</organism>
<dbReference type="Gene3D" id="3.40.50.10740">
    <property type="entry name" value="Class I glutamine amidotransferase-like"/>
    <property type="match status" value="1"/>
</dbReference>
<evidence type="ECO:0000256" key="2">
    <source>
        <dbReference type="ARBA" id="ARBA00022801"/>
    </source>
</evidence>
<dbReference type="Pfam" id="PF17676">
    <property type="entry name" value="Peptidase_S66C"/>
    <property type="match status" value="1"/>
</dbReference>
<dbReference type="SUPFAM" id="SSF52317">
    <property type="entry name" value="Class I glutamine amidotransferase-like"/>
    <property type="match status" value="1"/>
</dbReference>
<protein>
    <submittedName>
        <fullName evidence="6">Aste57867_15556 protein</fullName>
    </submittedName>
</protein>
<dbReference type="InterPro" id="IPR040449">
    <property type="entry name" value="Peptidase_S66_N"/>
</dbReference>
<name>A0A485L4E4_9STRA</name>
<reference evidence="5" key="2">
    <citation type="submission" date="2019-06" db="EMBL/GenBank/DDBJ databases">
        <title>Genomics analysis of Aphanomyces spp. identifies a new class of oomycete effector associated with host adaptation.</title>
        <authorList>
            <person name="Gaulin E."/>
        </authorList>
    </citation>
    <scope>NUCLEOTIDE SEQUENCE</scope>
    <source>
        <strain evidence="5">CBS 578.67</strain>
    </source>
</reference>
<dbReference type="SUPFAM" id="SSF141986">
    <property type="entry name" value="LD-carboxypeptidase A C-terminal domain-like"/>
    <property type="match status" value="1"/>
</dbReference>
<evidence type="ECO:0000313" key="5">
    <source>
        <dbReference type="EMBL" id="KAF0693487.1"/>
    </source>
</evidence>
<dbReference type="InterPro" id="IPR003507">
    <property type="entry name" value="S66_fam"/>
</dbReference>
<comment type="similarity">
    <text evidence="1">Belongs to the peptidase S66 family.</text>
</comment>
<evidence type="ECO:0000259" key="4">
    <source>
        <dbReference type="Pfam" id="PF17676"/>
    </source>
</evidence>
<dbReference type="CDD" id="cd07062">
    <property type="entry name" value="Peptidase_S66_mccF_like"/>
    <property type="match status" value="1"/>
</dbReference>
<reference evidence="6 7" key="1">
    <citation type="submission" date="2019-03" db="EMBL/GenBank/DDBJ databases">
        <authorList>
            <person name="Gaulin E."/>
            <person name="Dumas B."/>
        </authorList>
    </citation>
    <scope>NUCLEOTIDE SEQUENCE [LARGE SCALE GENOMIC DNA]</scope>
    <source>
        <strain evidence="6">CBS 568.67</strain>
    </source>
</reference>
<dbReference type="OrthoDB" id="5186469at2759"/>
<dbReference type="Gene3D" id="3.50.30.60">
    <property type="entry name" value="LD-carboxypeptidase A C-terminal domain-like"/>
    <property type="match status" value="1"/>
</dbReference>
<dbReference type="InterPro" id="IPR027478">
    <property type="entry name" value="LdcA_N"/>
</dbReference>
<dbReference type="PANTHER" id="PTHR30237:SF4">
    <property type="entry name" value="LD-CARBOXYPEPTIDASE C-TERMINAL DOMAIN-CONTAINING PROTEIN"/>
    <property type="match status" value="1"/>
</dbReference>
<feature type="domain" description="LD-carboxypeptidase N-terminal" evidence="3">
    <location>
        <begin position="13"/>
        <end position="132"/>
    </location>
</feature>
<dbReference type="InterPro" id="IPR040921">
    <property type="entry name" value="Peptidase_S66C"/>
</dbReference>
<accession>A0A485L4E4</accession>
<dbReference type="AlphaFoldDB" id="A0A485L4E4"/>
<gene>
    <name evidence="6" type="primary">Aste57867_15556</name>
    <name evidence="5" type="ORF">As57867_015500</name>
    <name evidence="6" type="ORF">ASTE57867_15556</name>
</gene>
<dbReference type="EMBL" id="CAADRA010005708">
    <property type="protein sequence ID" value="VFT92358.1"/>
    <property type="molecule type" value="Genomic_DNA"/>
</dbReference>
<dbReference type="GO" id="GO:0016787">
    <property type="term" value="F:hydrolase activity"/>
    <property type="evidence" value="ECO:0007669"/>
    <property type="project" value="UniProtKB-KW"/>
</dbReference>
<dbReference type="Proteomes" id="UP000332933">
    <property type="component" value="Unassembled WGS sequence"/>
</dbReference>
<keyword evidence="7" id="KW-1185">Reference proteome</keyword>
<keyword evidence="2" id="KW-0378">Hydrolase</keyword>
<sequence>MKLPPALRLGDTIAFFAPASGLAVPVVHRLMQGKAFFESRGYVVKLYPSCFASGAYSSTSGEERAAELMDAFQDPSVKALISTIGGLTSHEMLEFLDFDVLRAHPTIFCGFSDVTTLHLALHAHTELVTFYGPSVLCQFGEFPAPLPYTVDSFFRAVAAPPTPIGHVLPSIEWTDDKSINWFSKADMTTPRPMQPNTTGHEWLRAGAARVTAPLLGGCLPVLLNVFGTPHMPSLNGCILLLETPESDAAFDQGMSMDAANRCLGVLRANETLRHVRGVVVGRPFALSADQTTELKRLVLYHTRGYEYPIVFGVDCGHSDPLGTWPLGVPLTLDAAANVVSIDGPGVQ</sequence>
<dbReference type="PIRSF" id="PIRSF028757">
    <property type="entry name" value="LD-carboxypeptidase"/>
    <property type="match status" value="1"/>
</dbReference>
<dbReference type="InterPro" id="IPR029062">
    <property type="entry name" value="Class_I_gatase-like"/>
</dbReference>
<evidence type="ECO:0000259" key="3">
    <source>
        <dbReference type="Pfam" id="PF02016"/>
    </source>
</evidence>
<dbReference type="InterPro" id="IPR027461">
    <property type="entry name" value="Carboxypeptidase_A_C_sf"/>
</dbReference>
<dbReference type="EMBL" id="VJMH01005687">
    <property type="protein sequence ID" value="KAF0693487.1"/>
    <property type="molecule type" value="Genomic_DNA"/>
</dbReference>
<feature type="domain" description="LD-carboxypeptidase C-terminal" evidence="4">
    <location>
        <begin position="212"/>
        <end position="332"/>
    </location>
</feature>
<evidence type="ECO:0000256" key="1">
    <source>
        <dbReference type="ARBA" id="ARBA00010233"/>
    </source>
</evidence>
<evidence type="ECO:0000313" key="6">
    <source>
        <dbReference type="EMBL" id="VFT92358.1"/>
    </source>
</evidence>
<proteinExistence type="inferred from homology"/>
<dbReference type="Pfam" id="PF02016">
    <property type="entry name" value="Peptidase_S66"/>
    <property type="match status" value="1"/>
</dbReference>
<evidence type="ECO:0000313" key="7">
    <source>
        <dbReference type="Proteomes" id="UP000332933"/>
    </source>
</evidence>
<dbReference type="PANTHER" id="PTHR30237">
    <property type="entry name" value="MURAMOYLTETRAPEPTIDE CARBOXYPEPTIDASE"/>
    <property type="match status" value="1"/>
</dbReference>